<feature type="repeat" description="WD" evidence="7">
    <location>
        <begin position="209"/>
        <end position="250"/>
    </location>
</feature>
<keyword evidence="3" id="KW-0677">Repeat</keyword>
<dbReference type="EMBL" id="CM007903">
    <property type="protein sequence ID" value="OTF98810.1"/>
    <property type="molecule type" value="Genomic_DNA"/>
</dbReference>
<evidence type="ECO:0000313" key="9">
    <source>
        <dbReference type="Proteomes" id="UP000215914"/>
    </source>
</evidence>
<dbReference type="FunFam" id="2.130.10.10:FF:000218">
    <property type="entry name" value="WD40 repeat-containing protein HOS15"/>
    <property type="match status" value="1"/>
</dbReference>
<dbReference type="SUPFAM" id="SSF50978">
    <property type="entry name" value="WD40 repeat-like"/>
    <property type="match status" value="1"/>
</dbReference>
<keyword evidence="6" id="KW-0539">Nucleus</keyword>
<organism evidence="8 9">
    <name type="scientific">Helianthus annuus</name>
    <name type="common">Common sunflower</name>
    <dbReference type="NCBI Taxonomy" id="4232"/>
    <lineage>
        <taxon>Eukaryota</taxon>
        <taxon>Viridiplantae</taxon>
        <taxon>Streptophyta</taxon>
        <taxon>Embryophyta</taxon>
        <taxon>Tracheophyta</taxon>
        <taxon>Spermatophyta</taxon>
        <taxon>Magnoliopsida</taxon>
        <taxon>eudicotyledons</taxon>
        <taxon>Gunneridae</taxon>
        <taxon>Pentapetalae</taxon>
        <taxon>asterids</taxon>
        <taxon>campanulids</taxon>
        <taxon>Asterales</taxon>
        <taxon>Asteraceae</taxon>
        <taxon>Asteroideae</taxon>
        <taxon>Heliantheae alliance</taxon>
        <taxon>Heliantheae</taxon>
        <taxon>Helianthus</taxon>
    </lineage>
</organism>
<evidence type="ECO:0000256" key="2">
    <source>
        <dbReference type="ARBA" id="ARBA00022574"/>
    </source>
</evidence>
<comment type="subcellular location">
    <subcellularLocation>
        <location evidence="1">Nucleus</location>
    </subcellularLocation>
</comment>
<evidence type="ECO:0000256" key="1">
    <source>
        <dbReference type="ARBA" id="ARBA00004123"/>
    </source>
</evidence>
<keyword evidence="2 7" id="KW-0853">WD repeat</keyword>
<dbReference type="GO" id="GO:0003714">
    <property type="term" value="F:transcription corepressor activity"/>
    <property type="evidence" value="ECO:0000318"/>
    <property type="project" value="GO_Central"/>
</dbReference>
<dbReference type="InterPro" id="IPR019775">
    <property type="entry name" value="WD40_repeat_CS"/>
</dbReference>
<dbReference type="CDD" id="cd00200">
    <property type="entry name" value="WD40"/>
    <property type="match status" value="1"/>
</dbReference>
<dbReference type="GO" id="GO:0000118">
    <property type="term" value="C:histone deacetylase complex"/>
    <property type="evidence" value="ECO:0000318"/>
    <property type="project" value="GO_Central"/>
</dbReference>
<dbReference type="InterPro" id="IPR015943">
    <property type="entry name" value="WD40/YVTN_repeat-like_dom_sf"/>
</dbReference>
<keyword evidence="9" id="KW-1185">Reference proteome</keyword>
<sequence length="378" mass="42052">MHFAPSSTLQPWVRYRGVRSRDVLALEGHSAEVFACAWSPAGLVLASGSGDSTARIWRISDRSNSTSAINRLASMHVLRHFEARSKEKRKGVLTLDWNFDGTLLATGSHAGVTRIWHASGEMKSILMKHDGPIFSVKWNKKGDCVLTGGFDRSGVVWDINTNKLIQQFDFHSGSILDVDWRTNRTFATGSTDTLIYVCKIGESQPVKRISGHKDQVNCVKWDPSCMLLASCSDDTTAKIWRMEQHMPVHDFKDHDKEVYTITWSPTGPATNNPNKKLLLASASLDSTVKLWDVSSGGLFGSLNGHRDAVYCLAFSPNGEYLATGSEDRLMNIWSVKDGMIVKTYFCKGSVSQVCWNKEGNKIAYGTRKNSVCISDFRM</sequence>
<proteinExistence type="predicted"/>
<evidence type="ECO:0000256" key="5">
    <source>
        <dbReference type="ARBA" id="ARBA00023163"/>
    </source>
</evidence>
<dbReference type="InterPro" id="IPR036322">
    <property type="entry name" value="WD40_repeat_dom_sf"/>
</dbReference>
<evidence type="ECO:0000256" key="4">
    <source>
        <dbReference type="ARBA" id="ARBA00023015"/>
    </source>
</evidence>
<dbReference type="PANTHER" id="PTHR22846:SF2">
    <property type="entry name" value="F-BOX-LIKE_WD REPEAT-CONTAINING PROTEIN EBI"/>
    <property type="match status" value="1"/>
</dbReference>
<dbReference type="PROSITE" id="PS50294">
    <property type="entry name" value="WD_REPEATS_REGION"/>
    <property type="match status" value="5"/>
</dbReference>
<dbReference type="AlphaFoldDB" id="A0A251SMT2"/>
<dbReference type="InterPro" id="IPR001680">
    <property type="entry name" value="WD40_rpt"/>
</dbReference>
<evidence type="ECO:0000256" key="6">
    <source>
        <dbReference type="ARBA" id="ARBA00023242"/>
    </source>
</evidence>
<dbReference type="InterPro" id="IPR045183">
    <property type="entry name" value="Ebi-like"/>
</dbReference>
<keyword evidence="4" id="KW-0805">Transcription regulation</keyword>
<dbReference type="PANTHER" id="PTHR22846">
    <property type="entry name" value="WD40 REPEAT PROTEIN"/>
    <property type="match status" value="1"/>
</dbReference>
<dbReference type="InterPro" id="IPR020472">
    <property type="entry name" value="WD40_PAC1"/>
</dbReference>
<evidence type="ECO:0000256" key="7">
    <source>
        <dbReference type="PROSITE-ProRule" id="PRU00221"/>
    </source>
</evidence>
<dbReference type="STRING" id="4232.A0A251SMT2"/>
<evidence type="ECO:0000313" key="8">
    <source>
        <dbReference type="EMBL" id="OTF98810.1"/>
    </source>
</evidence>
<evidence type="ECO:0000256" key="3">
    <source>
        <dbReference type="ARBA" id="ARBA00022737"/>
    </source>
</evidence>
<dbReference type="InParanoid" id="A0A251SMT2"/>
<feature type="repeat" description="WD" evidence="7">
    <location>
        <begin position="251"/>
        <end position="301"/>
    </location>
</feature>
<protein>
    <submittedName>
        <fullName evidence="8">Putative guanine nucleotide-binding protein, beta subunit</fullName>
    </submittedName>
</protein>
<dbReference type="SMART" id="SM00320">
    <property type="entry name" value="WD40"/>
    <property type="match status" value="8"/>
</dbReference>
<dbReference type="PRINTS" id="PR00320">
    <property type="entry name" value="GPROTEINBRPT"/>
</dbReference>
<gene>
    <name evidence="8" type="ORF">HannXRQ_Chr14g0449681</name>
</gene>
<dbReference type="OMA" id="IFSVKWN"/>
<dbReference type="Proteomes" id="UP000215914">
    <property type="component" value="Chromosome 14"/>
</dbReference>
<dbReference type="Pfam" id="PF00400">
    <property type="entry name" value="WD40"/>
    <property type="match status" value="7"/>
</dbReference>
<feature type="repeat" description="WD" evidence="7">
    <location>
        <begin position="302"/>
        <end position="343"/>
    </location>
</feature>
<dbReference type="PROSITE" id="PS00678">
    <property type="entry name" value="WD_REPEATS_1"/>
    <property type="match status" value="1"/>
</dbReference>
<dbReference type="PROSITE" id="PS50082">
    <property type="entry name" value="WD_REPEATS_2"/>
    <property type="match status" value="5"/>
</dbReference>
<accession>A0A251SMT2</accession>
<name>A0A251SMT2_HELAN</name>
<reference evidence="9" key="1">
    <citation type="journal article" date="2017" name="Nature">
        <title>The sunflower genome provides insights into oil metabolism, flowering and Asterid evolution.</title>
        <authorList>
            <person name="Badouin H."/>
            <person name="Gouzy J."/>
            <person name="Grassa C.J."/>
            <person name="Murat F."/>
            <person name="Staton S.E."/>
            <person name="Cottret L."/>
            <person name="Lelandais-Briere C."/>
            <person name="Owens G.L."/>
            <person name="Carrere S."/>
            <person name="Mayjonade B."/>
            <person name="Legrand L."/>
            <person name="Gill N."/>
            <person name="Kane N.C."/>
            <person name="Bowers J.E."/>
            <person name="Hubner S."/>
            <person name="Bellec A."/>
            <person name="Berard A."/>
            <person name="Berges H."/>
            <person name="Blanchet N."/>
            <person name="Boniface M.C."/>
            <person name="Brunel D."/>
            <person name="Catrice O."/>
            <person name="Chaidir N."/>
            <person name="Claudel C."/>
            <person name="Donnadieu C."/>
            <person name="Faraut T."/>
            <person name="Fievet G."/>
            <person name="Helmstetter N."/>
            <person name="King M."/>
            <person name="Knapp S.J."/>
            <person name="Lai Z."/>
            <person name="Le Paslier M.C."/>
            <person name="Lippi Y."/>
            <person name="Lorenzon L."/>
            <person name="Mandel J.R."/>
            <person name="Marage G."/>
            <person name="Marchand G."/>
            <person name="Marquand E."/>
            <person name="Bret-Mestries E."/>
            <person name="Morien E."/>
            <person name="Nambeesan S."/>
            <person name="Nguyen T."/>
            <person name="Pegot-Espagnet P."/>
            <person name="Pouilly N."/>
            <person name="Raftis F."/>
            <person name="Sallet E."/>
            <person name="Schiex T."/>
            <person name="Thomas J."/>
            <person name="Vandecasteele C."/>
            <person name="Vares D."/>
            <person name="Vear F."/>
            <person name="Vautrin S."/>
            <person name="Crespi M."/>
            <person name="Mangin B."/>
            <person name="Burke J.M."/>
            <person name="Salse J."/>
            <person name="Munos S."/>
            <person name="Vincourt P."/>
            <person name="Rieseberg L.H."/>
            <person name="Langlade N.B."/>
        </authorList>
    </citation>
    <scope>NUCLEOTIDE SEQUENCE [LARGE SCALE GENOMIC DNA]</scope>
    <source>
        <strain evidence="9">cv. SF193</strain>
    </source>
</reference>
<feature type="repeat" description="WD" evidence="7">
    <location>
        <begin position="26"/>
        <end position="67"/>
    </location>
</feature>
<dbReference type="GO" id="GO:0006357">
    <property type="term" value="P:regulation of transcription by RNA polymerase II"/>
    <property type="evidence" value="ECO:0000318"/>
    <property type="project" value="GO_Central"/>
</dbReference>
<keyword evidence="5" id="KW-0804">Transcription</keyword>
<feature type="repeat" description="WD" evidence="7">
    <location>
        <begin position="126"/>
        <end position="167"/>
    </location>
</feature>
<dbReference type="Gene3D" id="2.130.10.10">
    <property type="entry name" value="YVTN repeat-like/Quinoprotein amine dehydrogenase"/>
    <property type="match status" value="1"/>
</dbReference>